<gene>
    <name evidence="3" type="ORF">WBA_LOCUS4695</name>
</gene>
<name>A0A3P7E5Q9_WUCBA</name>
<dbReference type="OrthoDB" id="5871585at2759"/>
<dbReference type="Gene3D" id="3.10.20.90">
    <property type="entry name" value="Phosphatidylinositol 3-kinase Catalytic Subunit, Chain A, domain 1"/>
    <property type="match status" value="2"/>
</dbReference>
<dbReference type="SUPFAM" id="SSF54236">
    <property type="entry name" value="Ubiquitin-like"/>
    <property type="match status" value="2"/>
</dbReference>
<evidence type="ECO:0000313" key="3">
    <source>
        <dbReference type="EMBL" id="VDM11309.1"/>
    </source>
</evidence>
<keyword evidence="4" id="KW-1185">Reference proteome</keyword>
<dbReference type="OMA" id="NRIINDW"/>
<accession>A0A3P7E5Q9</accession>
<dbReference type="EMBL" id="UYWW01002035">
    <property type="protein sequence ID" value="VDM11309.1"/>
    <property type="molecule type" value="Genomic_DNA"/>
</dbReference>
<dbReference type="GO" id="GO:0007165">
    <property type="term" value="P:signal transduction"/>
    <property type="evidence" value="ECO:0007669"/>
    <property type="project" value="InterPro"/>
</dbReference>
<protein>
    <recommendedName>
        <fullName evidence="2">Ras-associating domain-containing protein</fullName>
    </recommendedName>
</protein>
<dbReference type="InParanoid" id="A0A3P7E5Q9"/>
<feature type="domain" description="Ras-associating" evidence="2">
    <location>
        <begin position="203"/>
        <end position="313"/>
    </location>
</feature>
<dbReference type="InterPro" id="IPR000159">
    <property type="entry name" value="RA_dom"/>
</dbReference>
<reference evidence="3 4" key="1">
    <citation type="submission" date="2018-11" db="EMBL/GenBank/DDBJ databases">
        <authorList>
            <consortium name="Pathogen Informatics"/>
        </authorList>
    </citation>
    <scope>NUCLEOTIDE SEQUENCE [LARGE SCALE GENOMIC DNA]</scope>
</reference>
<feature type="compositionally biased region" description="Low complexity" evidence="1">
    <location>
        <begin position="125"/>
        <end position="140"/>
    </location>
</feature>
<organism evidence="3 4">
    <name type="scientific">Wuchereria bancrofti</name>
    <dbReference type="NCBI Taxonomy" id="6293"/>
    <lineage>
        <taxon>Eukaryota</taxon>
        <taxon>Metazoa</taxon>
        <taxon>Ecdysozoa</taxon>
        <taxon>Nematoda</taxon>
        <taxon>Chromadorea</taxon>
        <taxon>Rhabditida</taxon>
        <taxon>Spirurina</taxon>
        <taxon>Spiruromorpha</taxon>
        <taxon>Filarioidea</taxon>
        <taxon>Onchocercidae</taxon>
        <taxon>Wuchereria</taxon>
    </lineage>
</organism>
<evidence type="ECO:0000256" key="1">
    <source>
        <dbReference type="SAM" id="MobiDB-lite"/>
    </source>
</evidence>
<evidence type="ECO:0000259" key="2">
    <source>
        <dbReference type="PROSITE" id="PS50200"/>
    </source>
</evidence>
<dbReference type="SMART" id="SM00314">
    <property type="entry name" value="RA"/>
    <property type="match status" value="2"/>
</dbReference>
<evidence type="ECO:0000313" key="4">
    <source>
        <dbReference type="Proteomes" id="UP000270924"/>
    </source>
</evidence>
<dbReference type="Proteomes" id="UP000270924">
    <property type="component" value="Unassembled WGS sequence"/>
</dbReference>
<proteinExistence type="predicted"/>
<dbReference type="AlphaFoldDB" id="A0A3P7E5Q9"/>
<sequence>MTKITAAIKTIPILKRQIFVLRISGLHNDDTPVIVHAESFTTVRNVIQMALINAGKNADTIEEYVLVEVSSNEMLSNNDEQQNMQCGYRILPSKEPIMDFVACWNGSMRRFDPSGRAWISSIIKGGSGTPSSSSTIQSPSCAQSPLGRKASNRSLGQHTMLHRIKSLDHYVFSEKEITTDLRPFTRTMSGTFLMCVHNVSRHQPYVILRASIYSTANDIIKEVFLKSQQANVTESEYVLVEETMKQPISTQSRSVDPNTSGNIILFGGKSIETAKPFEYKGVSMRVLASNEIVWKAQSAWKTPGRFILENREYTIHSTREKVKNLLQALENAHVSAGFSPPVKF</sequence>
<dbReference type="PROSITE" id="PS50200">
    <property type="entry name" value="RA"/>
    <property type="match status" value="1"/>
</dbReference>
<dbReference type="InterPro" id="IPR029071">
    <property type="entry name" value="Ubiquitin-like_domsf"/>
</dbReference>
<feature type="region of interest" description="Disordered" evidence="1">
    <location>
        <begin position="125"/>
        <end position="149"/>
    </location>
</feature>